<feature type="domain" description="HPt" evidence="13">
    <location>
        <begin position="212"/>
        <end position="325"/>
    </location>
</feature>
<dbReference type="Gene3D" id="3.30.565.10">
    <property type="entry name" value="Histidine kinase-like ATPase, C-terminal domain"/>
    <property type="match status" value="1"/>
</dbReference>
<feature type="domain" description="Response regulatory" evidence="11">
    <location>
        <begin position="892"/>
        <end position="1008"/>
    </location>
</feature>
<keyword evidence="5 14" id="KW-0418">Kinase</keyword>
<protein>
    <recommendedName>
        <fullName evidence="2">histidine kinase</fullName>
        <ecNumber evidence="2">2.7.13.3</ecNumber>
    </recommendedName>
</protein>
<feature type="domain" description="HPt" evidence="13">
    <location>
        <begin position="4"/>
        <end position="109"/>
    </location>
</feature>
<dbReference type="SUPFAM" id="SSF55874">
    <property type="entry name" value="ATPase domain of HSP90 chaperone/DNA topoisomerase II/histidine kinase"/>
    <property type="match status" value="1"/>
</dbReference>
<feature type="modified residue" description="4-aspartylphosphate" evidence="8">
    <location>
        <position position="941"/>
    </location>
</feature>
<dbReference type="SUPFAM" id="SSF52172">
    <property type="entry name" value="CheY-like"/>
    <property type="match status" value="1"/>
</dbReference>
<dbReference type="SUPFAM" id="SSF50341">
    <property type="entry name" value="CheW-like"/>
    <property type="match status" value="1"/>
</dbReference>
<evidence type="ECO:0000259" key="13">
    <source>
        <dbReference type="PROSITE" id="PS50894"/>
    </source>
</evidence>
<dbReference type="SUPFAM" id="SSF47226">
    <property type="entry name" value="Histidine-containing phosphotransfer domain, HPT domain"/>
    <property type="match status" value="2"/>
</dbReference>
<comment type="caution">
    <text evidence="14">The sequence shown here is derived from an EMBL/GenBank/DDBJ whole genome shotgun (WGS) entry which is preliminary data.</text>
</comment>
<dbReference type="EC" id="2.7.13.3" evidence="2"/>
<dbReference type="InterPro" id="IPR036641">
    <property type="entry name" value="HPT_dom_sf"/>
</dbReference>
<dbReference type="Gene3D" id="1.20.120.160">
    <property type="entry name" value="HPT domain"/>
    <property type="match status" value="2"/>
</dbReference>
<dbReference type="SMART" id="SM00387">
    <property type="entry name" value="HATPase_c"/>
    <property type="match status" value="1"/>
</dbReference>
<evidence type="ECO:0000256" key="9">
    <source>
        <dbReference type="SAM" id="MobiDB-lite"/>
    </source>
</evidence>
<dbReference type="InterPro" id="IPR036890">
    <property type="entry name" value="HATPase_C_sf"/>
</dbReference>
<comment type="catalytic activity">
    <reaction evidence="1">
        <text>ATP + protein L-histidine = ADP + protein N-phospho-L-histidine.</text>
        <dbReference type="EC" id="2.7.13.3"/>
    </reaction>
</comment>
<feature type="modified residue" description="Phosphohistidine" evidence="7">
    <location>
        <position position="262"/>
    </location>
</feature>
<evidence type="ECO:0000256" key="7">
    <source>
        <dbReference type="PROSITE-ProRule" id="PRU00110"/>
    </source>
</evidence>
<dbReference type="InterPro" id="IPR008207">
    <property type="entry name" value="Sig_transdc_His_kin_Hpt_dom"/>
</dbReference>
<dbReference type="InterPro" id="IPR003594">
    <property type="entry name" value="HATPase_dom"/>
</dbReference>
<feature type="compositionally biased region" description="Polar residues" evidence="9">
    <location>
        <begin position="377"/>
        <end position="387"/>
    </location>
</feature>
<gene>
    <name evidence="14" type="ORF">LC586_24220</name>
</gene>
<dbReference type="InterPro" id="IPR002545">
    <property type="entry name" value="CheW-lke_dom"/>
</dbReference>
<evidence type="ECO:0000259" key="10">
    <source>
        <dbReference type="PROSITE" id="PS50109"/>
    </source>
</evidence>
<dbReference type="SMART" id="SM00073">
    <property type="entry name" value="HPT"/>
    <property type="match status" value="1"/>
</dbReference>
<proteinExistence type="predicted"/>
<dbReference type="PROSITE" id="PS50894">
    <property type="entry name" value="HPT"/>
    <property type="match status" value="2"/>
</dbReference>
<evidence type="ECO:0000259" key="12">
    <source>
        <dbReference type="PROSITE" id="PS50851"/>
    </source>
</evidence>
<evidence type="ECO:0000256" key="6">
    <source>
        <dbReference type="ARBA" id="ARBA00023012"/>
    </source>
</evidence>
<evidence type="ECO:0000256" key="2">
    <source>
        <dbReference type="ARBA" id="ARBA00012438"/>
    </source>
</evidence>
<evidence type="ECO:0000256" key="1">
    <source>
        <dbReference type="ARBA" id="ARBA00000085"/>
    </source>
</evidence>
<dbReference type="SMART" id="SM00448">
    <property type="entry name" value="REC"/>
    <property type="match status" value="1"/>
</dbReference>
<dbReference type="Proteomes" id="UP001199525">
    <property type="component" value="Unassembled WGS sequence"/>
</dbReference>
<dbReference type="Gene3D" id="3.40.50.2300">
    <property type="match status" value="1"/>
</dbReference>
<dbReference type="CDD" id="cd00088">
    <property type="entry name" value="HPT"/>
    <property type="match status" value="1"/>
</dbReference>
<dbReference type="InterPro" id="IPR036061">
    <property type="entry name" value="CheW-like_dom_sf"/>
</dbReference>
<dbReference type="SMART" id="SM00260">
    <property type="entry name" value="CheW"/>
    <property type="match status" value="1"/>
</dbReference>
<evidence type="ECO:0000256" key="3">
    <source>
        <dbReference type="ARBA" id="ARBA00022553"/>
    </source>
</evidence>
<evidence type="ECO:0000256" key="5">
    <source>
        <dbReference type="ARBA" id="ARBA00022777"/>
    </source>
</evidence>
<evidence type="ECO:0000313" key="15">
    <source>
        <dbReference type="Proteomes" id="UP001199525"/>
    </source>
</evidence>
<dbReference type="EMBL" id="JAIVFQ010000046">
    <property type="protein sequence ID" value="MCC5602220.1"/>
    <property type="molecule type" value="Genomic_DNA"/>
</dbReference>
<feature type="compositionally biased region" description="Basic and acidic residues" evidence="9">
    <location>
        <begin position="423"/>
        <end position="432"/>
    </location>
</feature>
<dbReference type="RefSeq" id="WP_229487188.1">
    <property type="nucleotide sequence ID" value="NZ_JAIVFQ010000046.1"/>
</dbReference>
<dbReference type="PROSITE" id="PS50109">
    <property type="entry name" value="HIS_KIN"/>
    <property type="match status" value="1"/>
</dbReference>
<dbReference type="PANTHER" id="PTHR43395">
    <property type="entry name" value="SENSOR HISTIDINE KINASE CHEA"/>
    <property type="match status" value="1"/>
</dbReference>
<dbReference type="Pfam" id="PF00072">
    <property type="entry name" value="Response_reg"/>
    <property type="match status" value="1"/>
</dbReference>
<dbReference type="Pfam" id="PF01627">
    <property type="entry name" value="Hpt"/>
    <property type="match status" value="1"/>
</dbReference>
<dbReference type="PROSITE" id="PS50110">
    <property type="entry name" value="RESPONSE_REGULATORY"/>
    <property type="match status" value="1"/>
</dbReference>
<dbReference type="PANTHER" id="PTHR43395:SF1">
    <property type="entry name" value="CHEMOTAXIS PROTEIN CHEA"/>
    <property type="match status" value="1"/>
</dbReference>
<feature type="modified residue" description="Phosphohistidine" evidence="7">
    <location>
        <position position="51"/>
    </location>
</feature>
<reference evidence="14 15" key="1">
    <citation type="journal article" date="2021" name="Microorganisms">
        <title>Genome Evolution of Filamentous Cyanobacterium Nostoc Species: From Facultative Symbiosis to Free Living.</title>
        <authorList>
            <person name="Huo D."/>
            <person name="Li H."/>
            <person name="Cai F."/>
            <person name="Guo X."/>
            <person name="Qiao Z."/>
            <person name="Wang W."/>
            <person name="Yu G."/>
            <person name="Li R."/>
        </authorList>
    </citation>
    <scope>NUCLEOTIDE SEQUENCE [LARGE SCALE GENOMIC DNA]</scope>
    <source>
        <strain evidence="14 15">CHAB 5714</strain>
    </source>
</reference>
<feature type="region of interest" description="Disordered" evidence="9">
    <location>
        <begin position="345"/>
        <end position="432"/>
    </location>
</feature>
<evidence type="ECO:0000256" key="8">
    <source>
        <dbReference type="PROSITE-ProRule" id="PRU00169"/>
    </source>
</evidence>
<organism evidence="14 15">
    <name type="scientific">Nostoc favosum CHAB5714</name>
    <dbReference type="NCBI Taxonomy" id="2780399"/>
    <lineage>
        <taxon>Bacteria</taxon>
        <taxon>Bacillati</taxon>
        <taxon>Cyanobacteriota</taxon>
        <taxon>Cyanophyceae</taxon>
        <taxon>Nostocales</taxon>
        <taxon>Nostocaceae</taxon>
        <taxon>Nostoc</taxon>
        <taxon>Nostoc favosum</taxon>
    </lineage>
</organism>
<accession>A0ABS8IDT1</accession>
<feature type="compositionally biased region" description="Polar residues" evidence="9">
    <location>
        <begin position="149"/>
        <end position="169"/>
    </location>
</feature>
<keyword evidence="6" id="KW-0902">Two-component regulatory system</keyword>
<name>A0ABS8IDT1_9NOSO</name>
<evidence type="ECO:0000256" key="4">
    <source>
        <dbReference type="ARBA" id="ARBA00022679"/>
    </source>
</evidence>
<evidence type="ECO:0000313" key="14">
    <source>
        <dbReference type="EMBL" id="MCC5602220.1"/>
    </source>
</evidence>
<feature type="domain" description="CheW-like" evidence="12">
    <location>
        <begin position="734"/>
        <end position="868"/>
    </location>
</feature>
<feature type="compositionally biased region" description="Basic and acidic residues" evidence="9">
    <location>
        <begin position="347"/>
        <end position="357"/>
    </location>
</feature>
<keyword evidence="3 8" id="KW-0597">Phosphoprotein</keyword>
<dbReference type="Pfam" id="PF01584">
    <property type="entry name" value="CheW"/>
    <property type="match status" value="1"/>
</dbReference>
<dbReference type="CDD" id="cd16916">
    <property type="entry name" value="HATPase_CheA-like"/>
    <property type="match status" value="1"/>
</dbReference>
<sequence length="1013" mass="111307">MTNHDMSNFSMLDLFRMEVEAQAIILNDNLLALEGNPNVSTELESLMRASHSIKGAARTVQLDAVVKIAHVMEDCFVAAQQGAIAIDSADQVDVLLQGVDMIERLSQLNESEVSNWIATNEGEIESLITPLCAIMTPNQETQEDGNEEGLTSSSLEPASTIPSPNSKPIIEDTQNIENDSVIKDTSLIFASQSTQVSSSTESAVEIQNLKLPDDENFSMLDLFRMEVIGQSAILKESLLERKNNPEVGYTKVQLEPLIKAAHTLSGASRIVQINAAFRVSHAIEHCFIAAKEGKSLVGSHIDNCLQGINVLLRIAQVPETDIENWSVQYQVEIETLVAAISTIPTQKTEDKETRGQENSKSQSVASRSREAKPWREATQSQNSKLEVSSSSSPASPTPPAPSSAITSSPKTPAATTTSTSTKDIAEIQKAKSADRVVRVSADNLNRIMGLAGESLVEANWLQPFASSLLRLKKTQIELSNLLEKLQESLVGENLNERAANSLSTSKAKANECRQILSDRLNELELFARRSGNLSDRLYREVIASNMRPFADGAQGFPRMMRDLARRLGKQVKFEIIGKSTPVDRDILEKLEAPLTHILRNSIDHGLESPEKRQAVGKPPEGTVRLEVAHRAGMLSITVSDDGRGIDLERLRQKIISKGMVSADMAEQLTEPELMEFLFLPGFSTAQAVTEVSGRGVGLDVVQSMVQEVRGIVRAISQFGKGMSFHLQLPLTLSVIRTLLVEISGEPYAFPLTRIDRIVMIHPASISVVENRQYFVLDEQNIGLVAAHEVLELPNSDVHSEELPCIIISDRLSRYALVVDKFLGERDLVVKPLVPSLGKVPDISAVALMDDGSPVLIVDVEDLLRSIDKLLSVGLISKINKMTGSGVTKPRKRILVVDDSITVREMERQLLENNGYEVEVTVDGMDGWNAVRTNSYDLVLSDIDMPRMNGLELTSRIKNHPNLKSVPVIIVSYKDRPEDRIRGLEVGANYYLTKSSFQDNSLINAVLDLIGESL</sequence>
<dbReference type="Gene3D" id="2.30.30.40">
    <property type="entry name" value="SH3 Domains"/>
    <property type="match status" value="1"/>
</dbReference>
<dbReference type="InterPro" id="IPR004358">
    <property type="entry name" value="Sig_transdc_His_kin-like_C"/>
</dbReference>
<dbReference type="GO" id="GO:0016301">
    <property type="term" value="F:kinase activity"/>
    <property type="evidence" value="ECO:0007669"/>
    <property type="project" value="UniProtKB-KW"/>
</dbReference>
<dbReference type="InterPro" id="IPR005467">
    <property type="entry name" value="His_kinase_dom"/>
</dbReference>
<feature type="compositionally biased region" description="Low complexity" evidence="9">
    <location>
        <begin position="402"/>
        <end position="421"/>
    </location>
</feature>
<dbReference type="InterPro" id="IPR011006">
    <property type="entry name" value="CheY-like_superfamily"/>
</dbReference>
<keyword evidence="15" id="KW-1185">Reference proteome</keyword>
<feature type="domain" description="Histidine kinase" evidence="10">
    <location>
        <begin position="594"/>
        <end position="732"/>
    </location>
</feature>
<feature type="region of interest" description="Disordered" evidence="9">
    <location>
        <begin position="141"/>
        <end position="169"/>
    </location>
</feature>
<dbReference type="InterPro" id="IPR001789">
    <property type="entry name" value="Sig_transdc_resp-reg_receiver"/>
</dbReference>
<dbReference type="PROSITE" id="PS50851">
    <property type="entry name" value="CHEW"/>
    <property type="match status" value="1"/>
</dbReference>
<evidence type="ECO:0000259" key="11">
    <source>
        <dbReference type="PROSITE" id="PS50110"/>
    </source>
</evidence>
<dbReference type="InterPro" id="IPR051315">
    <property type="entry name" value="Bact_Chemotaxis_CheA"/>
</dbReference>
<keyword evidence="4" id="KW-0808">Transferase</keyword>
<dbReference type="Pfam" id="PF02518">
    <property type="entry name" value="HATPase_c"/>
    <property type="match status" value="1"/>
</dbReference>
<dbReference type="PRINTS" id="PR00344">
    <property type="entry name" value="BCTRLSENSOR"/>
</dbReference>